<keyword evidence="2" id="KW-0964">Secreted</keyword>
<reference evidence="5" key="1">
    <citation type="submission" date="2010-06" db="EMBL/GenBank/DDBJ databases">
        <authorList>
            <person name="Muzny D."/>
            <person name="Qin X."/>
            <person name="Buhay C."/>
            <person name="Dugan-Rocha S."/>
            <person name="Ding Y."/>
            <person name="Chen G."/>
            <person name="Hawes A."/>
            <person name="Holder M."/>
            <person name="Jhangiani S."/>
            <person name="Johnson A."/>
            <person name="Khan Z."/>
            <person name="Li Z."/>
            <person name="Liu W."/>
            <person name="Liu X."/>
            <person name="Perez L."/>
            <person name="Shen H."/>
            <person name="Wang Q."/>
            <person name="Watt J."/>
            <person name="Xi L."/>
            <person name="Xin Y."/>
            <person name="Zhou J."/>
            <person name="Deng J."/>
            <person name="Jiang H."/>
            <person name="Liu Y."/>
            <person name="Qu J."/>
            <person name="Song X.-Z."/>
            <person name="Zhang L."/>
            <person name="Villasana D."/>
            <person name="Johnson A."/>
            <person name="Liu J."/>
            <person name="Liyanage D."/>
            <person name="Lorensuhewa L."/>
            <person name="Robinson T."/>
            <person name="Song A."/>
            <person name="Song B.-B."/>
            <person name="Dinh H."/>
            <person name="Thornton R."/>
            <person name="Coyle M."/>
            <person name="Francisco L."/>
            <person name="Jackson L."/>
            <person name="Javaid M."/>
            <person name="Korchina V."/>
            <person name="Kovar C."/>
            <person name="Mata R."/>
            <person name="Mathew T."/>
            <person name="Ngo R."/>
            <person name="Nguyen L."/>
            <person name="Nguyen N."/>
            <person name="Okwuonu G."/>
            <person name="Ongeri F."/>
            <person name="Pham C."/>
            <person name="Simmons D."/>
            <person name="Wilczek-Boney K."/>
            <person name="Hale W."/>
            <person name="Jakkamsetti A."/>
            <person name="Pham P."/>
            <person name="Ruth R."/>
            <person name="San Lucas F."/>
            <person name="Warren J."/>
            <person name="Zhang J."/>
            <person name="Zhao Z."/>
            <person name="Zhou C."/>
            <person name="Zhu D."/>
            <person name="Lee S."/>
            <person name="Bess C."/>
            <person name="Blankenburg K."/>
            <person name="Forbes L."/>
            <person name="Fu Q."/>
            <person name="Gubbala S."/>
            <person name="Hirani K."/>
            <person name="Jayaseelan J.C."/>
            <person name="Lara F."/>
            <person name="Munidasa M."/>
            <person name="Palculict T."/>
            <person name="Patil S."/>
            <person name="Pu L.-L."/>
            <person name="Saada N."/>
            <person name="Tang L."/>
            <person name="Weissenberger G."/>
            <person name="Zhu Y."/>
            <person name="Hemphill L."/>
            <person name="Shang Y."/>
            <person name="Youmans B."/>
            <person name="Ayvaz T."/>
            <person name="Ross M."/>
            <person name="Santibanez J."/>
            <person name="Aqrawi P."/>
            <person name="Gross S."/>
            <person name="Joshi V."/>
            <person name="Fowler G."/>
            <person name="Nazareth L."/>
            <person name="Reid J."/>
            <person name="Worley K."/>
            <person name="Petrosino J."/>
            <person name="Highlander S."/>
            <person name="Gibbs R."/>
        </authorList>
    </citation>
    <scope>NUCLEOTIDE SEQUENCE [LARGE SCALE GENOMIC DNA]</scope>
    <source>
        <strain evidence="5">ATCC 35910</strain>
    </source>
</reference>
<dbReference type="PANTHER" id="PTHR32305:SF15">
    <property type="entry name" value="PROTEIN RHSA-RELATED"/>
    <property type="match status" value="1"/>
</dbReference>
<dbReference type="InterPro" id="IPR003284">
    <property type="entry name" value="Sal_SpvB"/>
</dbReference>
<keyword evidence="6" id="KW-1185">Reference proteome</keyword>
<evidence type="ECO:0000256" key="3">
    <source>
        <dbReference type="ARBA" id="ARBA00022729"/>
    </source>
</evidence>
<evidence type="ECO:0000313" key="5">
    <source>
        <dbReference type="EMBL" id="EFK36041.1"/>
    </source>
</evidence>
<organism evidence="5 6">
    <name type="scientific">Chryseobacterium gleum ATCC 35910</name>
    <dbReference type="NCBI Taxonomy" id="525257"/>
    <lineage>
        <taxon>Bacteria</taxon>
        <taxon>Pseudomonadati</taxon>
        <taxon>Bacteroidota</taxon>
        <taxon>Flavobacteriia</taxon>
        <taxon>Flavobacteriales</taxon>
        <taxon>Weeksellaceae</taxon>
        <taxon>Chryseobacterium group</taxon>
        <taxon>Chryseobacterium</taxon>
    </lineage>
</organism>
<dbReference type="SUPFAM" id="SSF69318">
    <property type="entry name" value="Integrin alpha N-terminal domain"/>
    <property type="match status" value="1"/>
</dbReference>
<comment type="subcellular location">
    <subcellularLocation>
        <location evidence="1">Secreted</location>
    </subcellularLocation>
</comment>
<dbReference type="InterPro" id="IPR013517">
    <property type="entry name" value="FG-GAP"/>
</dbReference>
<evidence type="ECO:0000256" key="4">
    <source>
        <dbReference type="ARBA" id="ARBA00023026"/>
    </source>
</evidence>
<gene>
    <name evidence="5" type="ORF">HMPREF0204_15110</name>
</gene>
<evidence type="ECO:0000256" key="2">
    <source>
        <dbReference type="ARBA" id="ARBA00022525"/>
    </source>
</evidence>
<dbReference type="NCBIfam" id="TIGR03696">
    <property type="entry name" value="Rhs_assc_core"/>
    <property type="match status" value="1"/>
</dbReference>
<dbReference type="InterPro" id="IPR050708">
    <property type="entry name" value="T6SS_VgrG/RHS"/>
</dbReference>
<sequence>MDMKFINKKTFLLSFLQIFISLMTFGQFVSPSQYFHDTQGNIDVNEGGQLQFNMAIDLPPGVKNVSPQVGLVYLSGAGNGTAGYGWNISGITSISRVGKNIEKDGEFRGVQLDYSDYYSFNGQRLILKSGEYGKDGAEYVTEKFSNTKIKSVGSITGQIWSGPEYWEVTLADGSLAWYGATASGSSNARTPLEYNIVKWKDPQGNYISYDYLQGSGTNVSLISSIKWGGNESLGKAHYNEVQFNYNGTYTRQLIEQSYVNGIALIQDKLLNSIVSKTNNSQYRKYEITYKLDVSKYQFVDKIQEFSADNQPANPIEFHRNENQSGATGSVSDGTWTPFREMALSGDFRGIHSTDFIVYNNAWGGNPTGYYLSTGGNTSPLYYLGTENVYNGAIPITIKDSNNYTSSRQGFVSYTLNSTTKDVTLKYYLIDLTKPISYTGSGFLYPNALTLVETKVIPGSQWSETEHTSTTNPLTYYDKTSSIRKLLQYDIDGDGISEVLIEKSIRITNTWCPGGGGGGTVDPSLDPNGRPINCESSSIDETKYFVAKQQDSTFPYVEFYLTKSEDIVMGDFNGDGLDDIAQSSPNWGSTVNGEFVPANLLQAYNVKKDAQGNYSLVEVYNADYLGLSASVQVADFNGDGISDLFSRTNVNNHYFVNLNNGKSFEKTPYFNDFNATDSYTSSQNGYYSTAKVLDINADGKSDIIDFSTSYNIASPTSASSSFTIKVRPSQGYANGKIQFGSDTPVTNNYNAPLIYRELLGLRQNELYLFRPSNSNVGGINNYYHFSNLQRAMVERINQAGRGTLISYDTGISGCAACYTGVKNEQYPLMELANVNSQLVSRISEWGNQPNSGRFKLFRYRGLIMNLHNRKTIGFRQIASSAWNTTIYPANTLLSTHVWSGVETDPLNQGATIKEWSIRTNDETKIFPADISENNNQLLSFKSTVYQTDKLVDGQIVTTVNDGNKAKVVTAIFPKITRAKDFLTGAVSESTVTYGDFYLPSQTLSKLNTSYAVKTTNYLYANNPAGTGANYYVGRPLSKNETVQAYSDVQSNKEEYTYDNNNLKTVKKWNRDNSGYLLDTFTYDGFGNVTQKVTSNSIDSSTESNGKVYDATGRFVSKQTDNLNLETNSTYNIWGKLETQTDPFGIVVTNTYDSWDKMLTSASNLGGITTYQYDKDNKYNVTITQQAADGNVTKTFTNEWGQVYKKSSKAFAQGQFISKDTKYDILGRKTAESEQYFDSGSPTLWNVITYDDTVYPVKVTTTGLATLNASGAISSFVGKKVETVTSGVTVTTTELNNYNKVTSKTSDILGNIISSTDKGGTIQFSYNAAGQQIKAKYGENTVSTKYDVWGRKSEHNDPSNGVYKYEFDGLGKGKKTTSPRGTKEFVYNNLGQLISQTEFSTIDSGQTTNKSISFGYNTKGQLTSKSGTVAGQAFSTTFTFDTYGRPLSSTENSNGKKYLEKNIIYDSKGRISSYEKELQSAGVTTNVKIENVYSSWNGELYQLKEKNSGKILWELQTSNSKGQALTAKLGGTNILNSYNEATGFLTEIKHSSVVQQSILNIKYTFDAVKNELKLRETLGDFNISESFNYDENNRLINWTDPRTGQLSQNTYDIKGRILQNDQVGTMKYENQSKIYQPTGMTLNAAGTQNYNGDLIQSILYNENNDPVQINGEKDRISFKYGLGSMRQRVDIIKLKQFGGGDPGDPPVESFSTGENLQPLPPVWQVQESKFYNEDGSFEIVFDQTTNQEKHILYIAGTPYESNIVFLKNFGESTGSFKFLHKDYLGSILAITDEAGNKLEQRHYDAWGNFTHLKIGSGAVITDKATLKTASLLLDRGYTSHEHFMQVGIVHMNGRLYDPLLRRFLNADENIQDPTNTQNYNKYGYVMNNPLLYNDPSGEIWGWLIGMVVGSYISGVQANHGQLNPVKWDWKQTWTAVVGGAFAGAAIGQSIQNISVNGTKFVQNSVVGAVGSIFNGLATGQNIFKSALVGFTGLSYSFNIGGNNVTATEGIADRFKYIISPDYNQSGSDVDVFGGYMPLTKEIYAQYILGRGRGQLSGTDENYLGHMFEKVFIDWAQFNIGPNVKDNTIGKNYYGTVPDATSPLATDTNYVPDGVFYEVKNTFRNIGIATAQVKREMNALSINNLTHGIPGGVMIIASPAGVNLTGPLMGYARNLNIDLVHFYSMYRMEGSLMKVRFMTSSIINLFNTAVKLGGTSVPAYRTPN</sequence>
<proteinExistence type="predicted"/>
<dbReference type="InterPro" id="IPR022385">
    <property type="entry name" value="Rhs_assc_core"/>
</dbReference>
<keyword evidence="4" id="KW-0843">Virulence</keyword>
<dbReference type="InterPro" id="IPR028994">
    <property type="entry name" value="Integrin_alpha_N"/>
</dbReference>
<name>A0ABN0ASA5_CHRGE</name>
<comment type="caution">
    <text evidence="5">The sequence shown here is derived from an EMBL/GenBank/DDBJ whole genome shotgun (WGS) entry which is preliminary data.</text>
</comment>
<protein>
    <submittedName>
        <fullName evidence="5">RHS repeat-associated core domain protein</fullName>
    </submittedName>
</protein>
<keyword evidence="3" id="KW-0732">Signal</keyword>
<evidence type="ECO:0000313" key="6">
    <source>
        <dbReference type="Proteomes" id="UP000002969"/>
    </source>
</evidence>
<dbReference type="PANTHER" id="PTHR32305">
    <property type="match status" value="1"/>
</dbReference>
<evidence type="ECO:0000256" key="1">
    <source>
        <dbReference type="ARBA" id="ARBA00004613"/>
    </source>
</evidence>
<dbReference type="Gene3D" id="2.180.10.10">
    <property type="entry name" value="RHS repeat-associated core"/>
    <property type="match status" value="1"/>
</dbReference>
<dbReference type="Pfam" id="PF13517">
    <property type="entry name" value="FG-GAP_3"/>
    <property type="match status" value="1"/>
</dbReference>
<dbReference type="Proteomes" id="UP000002969">
    <property type="component" value="Unassembled WGS sequence"/>
</dbReference>
<accession>A0ABN0ASA5</accession>
<dbReference type="EMBL" id="ACKQ02000007">
    <property type="protein sequence ID" value="EFK36041.1"/>
    <property type="molecule type" value="Genomic_DNA"/>
</dbReference>
<dbReference type="Pfam" id="PF03534">
    <property type="entry name" value="SpvB"/>
    <property type="match status" value="1"/>
</dbReference>